<dbReference type="EMBL" id="CP042425">
    <property type="protein sequence ID" value="QEL18828.1"/>
    <property type="molecule type" value="Genomic_DNA"/>
</dbReference>
<evidence type="ECO:0000313" key="8">
    <source>
        <dbReference type="Proteomes" id="UP000324974"/>
    </source>
</evidence>
<dbReference type="GO" id="GO:0004130">
    <property type="term" value="F:cytochrome-c peroxidase activity"/>
    <property type="evidence" value="ECO:0007669"/>
    <property type="project" value="TreeGrafter"/>
</dbReference>
<dbReference type="InterPro" id="IPR036909">
    <property type="entry name" value="Cyt_c-like_dom_sf"/>
</dbReference>
<keyword evidence="8" id="KW-1185">Reference proteome</keyword>
<dbReference type="PANTHER" id="PTHR30600">
    <property type="entry name" value="CYTOCHROME C PEROXIDASE-RELATED"/>
    <property type="match status" value="1"/>
</dbReference>
<dbReference type="OrthoDB" id="417271at2"/>
<evidence type="ECO:0000259" key="6">
    <source>
        <dbReference type="PROSITE" id="PS51007"/>
    </source>
</evidence>
<evidence type="ECO:0000256" key="5">
    <source>
        <dbReference type="SAM" id="SignalP"/>
    </source>
</evidence>
<dbReference type="PROSITE" id="PS51007">
    <property type="entry name" value="CYTC"/>
    <property type="match status" value="1"/>
</dbReference>
<dbReference type="InterPro" id="IPR051395">
    <property type="entry name" value="Cytochrome_c_Peroxidase/MauG"/>
</dbReference>
<dbReference type="GO" id="GO:0009055">
    <property type="term" value="F:electron transfer activity"/>
    <property type="evidence" value="ECO:0007669"/>
    <property type="project" value="InterPro"/>
</dbReference>
<accession>A0A5C1APP4</accession>
<dbReference type="Pfam" id="PF00034">
    <property type="entry name" value="Cytochrom_C"/>
    <property type="match status" value="1"/>
</dbReference>
<dbReference type="GO" id="GO:0046872">
    <property type="term" value="F:metal ion binding"/>
    <property type="evidence" value="ECO:0007669"/>
    <property type="project" value="UniProtKB-KW"/>
</dbReference>
<proteinExistence type="predicted"/>
<feature type="domain" description="Cytochrome c" evidence="6">
    <location>
        <begin position="259"/>
        <end position="441"/>
    </location>
</feature>
<evidence type="ECO:0000256" key="4">
    <source>
        <dbReference type="PROSITE-ProRule" id="PRU00433"/>
    </source>
</evidence>
<organism evidence="7 8">
    <name type="scientific">Limnoglobus roseus</name>
    <dbReference type="NCBI Taxonomy" id="2598579"/>
    <lineage>
        <taxon>Bacteria</taxon>
        <taxon>Pseudomonadati</taxon>
        <taxon>Planctomycetota</taxon>
        <taxon>Planctomycetia</taxon>
        <taxon>Gemmatales</taxon>
        <taxon>Gemmataceae</taxon>
        <taxon>Limnoglobus</taxon>
    </lineage>
</organism>
<dbReference type="Proteomes" id="UP000324974">
    <property type="component" value="Chromosome"/>
</dbReference>
<evidence type="ECO:0000313" key="7">
    <source>
        <dbReference type="EMBL" id="QEL18828.1"/>
    </source>
</evidence>
<dbReference type="Pfam" id="PF21419">
    <property type="entry name" value="RoxA-like_Cyt-c"/>
    <property type="match status" value="1"/>
</dbReference>
<protein>
    <recommendedName>
        <fullName evidence="6">Cytochrome c domain-containing protein</fullName>
    </recommendedName>
</protein>
<keyword evidence="1 4" id="KW-0349">Heme</keyword>
<feature type="chain" id="PRO_5022670831" description="Cytochrome c domain-containing protein" evidence="5">
    <location>
        <begin position="21"/>
        <end position="441"/>
    </location>
</feature>
<name>A0A5C1APP4_9BACT</name>
<gene>
    <name evidence="7" type="ORF">PX52LOC_05868</name>
</gene>
<dbReference type="InterPro" id="IPR009056">
    <property type="entry name" value="Cyt_c-like_dom"/>
</dbReference>
<evidence type="ECO:0000256" key="2">
    <source>
        <dbReference type="ARBA" id="ARBA00022723"/>
    </source>
</evidence>
<dbReference type="Gene3D" id="1.10.760.10">
    <property type="entry name" value="Cytochrome c-like domain"/>
    <property type="match status" value="1"/>
</dbReference>
<dbReference type="PANTHER" id="PTHR30600:SF9">
    <property type="entry name" value="BLR7738 PROTEIN"/>
    <property type="match status" value="1"/>
</dbReference>
<evidence type="ECO:0000256" key="3">
    <source>
        <dbReference type="ARBA" id="ARBA00023004"/>
    </source>
</evidence>
<keyword evidence="3 4" id="KW-0408">Iron</keyword>
<dbReference type="AlphaFoldDB" id="A0A5C1APP4"/>
<reference evidence="8" key="1">
    <citation type="submission" date="2019-08" db="EMBL/GenBank/DDBJ databases">
        <title>Limnoglobus roseus gen. nov., sp. nov., a novel freshwater planctomycete with a giant genome from the family Gemmataceae.</title>
        <authorList>
            <person name="Kulichevskaya I.S."/>
            <person name="Naumoff D.G."/>
            <person name="Miroshnikov K."/>
            <person name="Ivanova A."/>
            <person name="Philippov D.A."/>
            <person name="Hakobyan A."/>
            <person name="Rijpstra I.C."/>
            <person name="Sinninghe Damste J.S."/>
            <person name="Liesack W."/>
            <person name="Dedysh S.N."/>
        </authorList>
    </citation>
    <scope>NUCLEOTIDE SEQUENCE [LARGE SCALE GENOMIC DNA]</scope>
    <source>
        <strain evidence="8">PX52</strain>
    </source>
</reference>
<dbReference type="RefSeq" id="WP_149115653.1">
    <property type="nucleotide sequence ID" value="NZ_CP042425.1"/>
</dbReference>
<dbReference type="SUPFAM" id="SSF46626">
    <property type="entry name" value="Cytochrome c"/>
    <property type="match status" value="1"/>
</dbReference>
<evidence type="ECO:0000256" key="1">
    <source>
        <dbReference type="ARBA" id="ARBA00022617"/>
    </source>
</evidence>
<dbReference type="GO" id="GO:0020037">
    <property type="term" value="F:heme binding"/>
    <property type="evidence" value="ECO:0007669"/>
    <property type="project" value="InterPro"/>
</dbReference>
<sequence length="441" mass="49380">MRLLGMALAVGFLSTGTASAEPTASERGKAKLESKAYIPAFWPRGAYDLAWKQWGVAEKPKDYATAFNDRYGLHPAPYKNDGLPMGLRSAPYLALVKGMGLDCMMCHGGSILGKSYVGLGNSSLDIHTLFEDLYVAGNIPAKLPFTFTQTRGTNEAGAFSVYLLGYRNDDLSLREDFRDLGLHDDSCEDVPAWWLLKKKKTMYYVGATDARSVRSIMQFMMHPLTLRKDFERAEADFGDIQEYLVNIEPPKYPFAIDRKLADRGRELFSDNCAKCHGTYGEHATYPNKVIPIDEIGTDRKRFENIGLKFGEAYATSWFSRESPPKPIRPTTGYQAPPLDGIWATAPYFHNGSVPTLDGVLNSKARPKVFTRTFRTNEEDYDAVRVGWKVREVPPASATVSAYDRRKIYDTTQPGRGNGGHDYGDHLTADERRAVIEYLKTL</sequence>
<feature type="signal peptide" evidence="5">
    <location>
        <begin position="1"/>
        <end position="20"/>
    </location>
</feature>
<dbReference type="KEGG" id="lrs:PX52LOC_05868"/>
<keyword evidence="2 4" id="KW-0479">Metal-binding</keyword>
<keyword evidence="5" id="KW-0732">Signal</keyword>